<evidence type="ECO:0000256" key="1">
    <source>
        <dbReference type="RuleBase" id="RU004003"/>
    </source>
</evidence>
<reference evidence="5 6" key="1">
    <citation type="submission" date="2018-06" db="EMBL/GenBank/DDBJ databases">
        <title>Draft sequence of Acidithiobacillus ferrooxidans CCM 4253.</title>
        <authorList>
            <person name="Moya-Beltran A."/>
            <person name="Castro M."/>
            <person name="Covarrubias P.C."/>
            <person name="Issotta F."/>
            <person name="Janiczek O."/>
            <person name="Mandl M."/>
            <person name="Kucera J."/>
            <person name="Quatrini R."/>
        </authorList>
    </citation>
    <scope>NUCLEOTIDE SEQUENCE [LARGE SCALE GENOMIC DNA]</scope>
    <source>
        <strain evidence="5 6">CCM 4253</strain>
    </source>
</reference>
<name>A0A2W1K2B3_ACIFR</name>
<dbReference type="InterPro" id="IPR050810">
    <property type="entry name" value="Bact_Secretion_Sys_Channel"/>
</dbReference>
<dbReference type="InterPro" id="IPR004846">
    <property type="entry name" value="T2SS/T3SS_dom"/>
</dbReference>
<dbReference type="InterPro" id="IPR032789">
    <property type="entry name" value="T2SS-T3SS_pil_N"/>
</dbReference>
<evidence type="ECO:0000259" key="3">
    <source>
        <dbReference type="Pfam" id="PF00263"/>
    </source>
</evidence>
<feature type="domain" description="Pilus formation protein N-terminal" evidence="4">
    <location>
        <begin position="46"/>
        <end position="118"/>
    </location>
</feature>
<dbReference type="PANTHER" id="PTHR30332">
    <property type="entry name" value="PROBABLE GENERAL SECRETION PATHWAY PROTEIN D"/>
    <property type="match status" value="1"/>
</dbReference>
<accession>A0A2W1K2B3</accession>
<dbReference type="GO" id="GO:0009306">
    <property type="term" value="P:protein secretion"/>
    <property type="evidence" value="ECO:0007669"/>
    <property type="project" value="InterPro"/>
</dbReference>
<sequence length="478" mass="49211">MRKWMMSSLAVATLAALGSQGAWAEGPAAEGGAHPSWAAHQSGGYRALNIPVGTQQTLSFTEPAYRVAVGNPKTASVAPLPRSGGRQFLITGLSTGTTSLLVWNLGHKTPKVWQLQVSVPVPGAPLAAPAPGMPEVRAQGDAVTLSGAVADQVKHEAALEAAALAAGKTGKVIDQSVIPVDDEVQVGVKVVEFSKAQLKNVGINIFSSTGGFSLGTFGPSTLTSANYPVSLASGGPGALAITGVAPFTQAFNLVGGVGNSGLSSYLSLLEGNNILRVLAEPTLVAMNGQQASFLAGGEIPIPVPQSSGVGTPTITIQYKKYGVQLDLTPTILSAHRIALHVAPSVSSLDYTNAITLNGYSVPALLVRQADTTVTLGNGESLVIGGLVDRQMQQNISKVPILGDLPILGAFFRSIQYSKQDMELAIIVTPRLVRPIAAGAKLPPLPGAAFAHSRFNLGKAVLLPGSDYNQPDNGPGYSQ</sequence>
<evidence type="ECO:0000313" key="5">
    <source>
        <dbReference type="EMBL" id="PZD80729.1"/>
    </source>
</evidence>
<feature type="domain" description="Type II/III secretion system secretin-like" evidence="3">
    <location>
        <begin position="269"/>
        <end position="433"/>
    </location>
</feature>
<protein>
    <submittedName>
        <fullName evidence="5">Type II and III secretion system protein</fullName>
    </submittedName>
</protein>
<feature type="signal peptide" evidence="2">
    <location>
        <begin position="1"/>
        <end position="24"/>
    </location>
</feature>
<dbReference type="GO" id="GO:0015627">
    <property type="term" value="C:type II protein secretion system complex"/>
    <property type="evidence" value="ECO:0007669"/>
    <property type="project" value="TreeGrafter"/>
</dbReference>
<feature type="chain" id="PRO_5016181804" evidence="2">
    <location>
        <begin position="25"/>
        <end position="478"/>
    </location>
</feature>
<dbReference type="EMBL" id="QKQP01000005">
    <property type="protein sequence ID" value="PZD80729.1"/>
    <property type="molecule type" value="Genomic_DNA"/>
</dbReference>
<evidence type="ECO:0000256" key="2">
    <source>
        <dbReference type="SAM" id="SignalP"/>
    </source>
</evidence>
<dbReference type="PRINTS" id="PR00811">
    <property type="entry name" value="BCTERIALGSPD"/>
</dbReference>
<comment type="similarity">
    <text evidence="1">Belongs to the bacterial secretin family.</text>
</comment>
<comment type="caution">
    <text evidence="5">The sequence shown here is derived from an EMBL/GenBank/DDBJ whole genome shotgun (WGS) entry which is preliminary data.</text>
</comment>
<organism evidence="5 6">
    <name type="scientific">Acidithiobacillus ferrooxidans</name>
    <name type="common">Thiobacillus ferrooxidans</name>
    <dbReference type="NCBI Taxonomy" id="920"/>
    <lineage>
        <taxon>Bacteria</taxon>
        <taxon>Pseudomonadati</taxon>
        <taxon>Pseudomonadota</taxon>
        <taxon>Acidithiobacillia</taxon>
        <taxon>Acidithiobacillales</taxon>
        <taxon>Acidithiobacillaceae</taxon>
        <taxon>Acidithiobacillus</taxon>
    </lineage>
</organism>
<dbReference type="RefSeq" id="WP_012537346.1">
    <property type="nucleotide sequence ID" value="NZ_AP025160.1"/>
</dbReference>
<evidence type="ECO:0000259" key="4">
    <source>
        <dbReference type="Pfam" id="PF13629"/>
    </source>
</evidence>
<dbReference type="AlphaFoldDB" id="A0A2W1K2B3"/>
<dbReference type="PANTHER" id="PTHR30332:SF17">
    <property type="entry name" value="TYPE IV PILIATION SYSTEM PROTEIN DR_0774-RELATED"/>
    <property type="match status" value="1"/>
</dbReference>
<dbReference type="Pfam" id="PF13629">
    <property type="entry name" value="T2SS-T3SS_pil_N"/>
    <property type="match status" value="1"/>
</dbReference>
<evidence type="ECO:0000313" key="6">
    <source>
        <dbReference type="Proteomes" id="UP000248886"/>
    </source>
</evidence>
<dbReference type="OMA" id="LMIVTPH"/>
<dbReference type="OrthoDB" id="5288247at2"/>
<dbReference type="Pfam" id="PF00263">
    <property type="entry name" value="Secretin"/>
    <property type="match status" value="1"/>
</dbReference>
<keyword evidence="2" id="KW-0732">Signal</keyword>
<gene>
    <name evidence="5" type="ORF">DN052_09840</name>
</gene>
<dbReference type="InterPro" id="IPR001775">
    <property type="entry name" value="GspD/PilQ"/>
</dbReference>
<proteinExistence type="inferred from homology"/>
<dbReference type="Proteomes" id="UP000248886">
    <property type="component" value="Unassembled WGS sequence"/>
</dbReference>